<name>A0A833ZIM5_9CHIR</name>
<gene>
    <name evidence="2" type="ORF">HJG60_011805</name>
</gene>
<comment type="caution">
    <text evidence="2">The sequence shown here is derived from an EMBL/GenBank/DDBJ whole genome shotgun (WGS) entry which is preliminary data.</text>
</comment>
<proteinExistence type="predicted"/>
<evidence type="ECO:0000256" key="1">
    <source>
        <dbReference type="SAM" id="MobiDB-lite"/>
    </source>
</evidence>
<protein>
    <submittedName>
        <fullName evidence="2">Uncharacterized protein</fullName>
    </submittedName>
</protein>
<feature type="compositionally biased region" description="Basic residues" evidence="1">
    <location>
        <begin position="14"/>
        <end position="29"/>
    </location>
</feature>
<organism evidence="2 3">
    <name type="scientific">Phyllostomus discolor</name>
    <name type="common">pale spear-nosed bat</name>
    <dbReference type="NCBI Taxonomy" id="89673"/>
    <lineage>
        <taxon>Eukaryota</taxon>
        <taxon>Metazoa</taxon>
        <taxon>Chordata</taxon>
        <taxon>Craniata</taxon>
        <taxon>Vertebrata</taxon>
        <taxon>Euteleostomi</taxon>
        <taxon>Mammalia</taxon>
        <taxon>Eutheria</taxon>
        <taxon>Laurasiatheria</taxon>
        <taxon>Chiroptera</taxon>
        <taxon>Yangochiroptera</taxon>
        <taxon>Phyllostomidae</taxon>
        <taxon>Phyllostominae</taxon>
        <taxon>Phyllostomus</taxon>
    </lineage>
</organism>
<reference evidence="2 3" key="1">
    <citation type="journal article" date="2020" name="Nature">
        <title>Six reference-quality genomes reveal evolution of bat adaptations.</title>
        <authorList>
            <person name="Jebb D."/>
            <person name="Huang Z."/>
            <person name="Pippel M."/>
            <person name="Hughes G.M."/>
            <person name="Lavrichenko K."/>
            <person name="Devanna P."/>
            <person name="Winkler S."/>
            <person name="Jermiin L.S."/>
            <person name="Skirmuntt E.C."/>
            <person name="Katzourakis A."/>
            <person name="Burkitt-Gray L."/>
            <person name="Ray D.A."/>
            <person name="Sullivan K.A.M."/>
            <person name="Roscito J.G."/>
            <person name="Kirilenko B.M."/>
            <person name="Davalos L.M."/>
            <person name="Corthals A.P."/>
            <person name="Power M.L."/>
            <person name="Jones G."/>
            <person name="Ransome R.D."/>
            <person name="Dechmann D.K.N."/>
            <person name="Locatelli A.G."/>
            <person name="Puechmaille S.J."/>
            <person name="Fedrigo O."/>
            <person name="Jarvis E.D."/>
            <person name="Hiller M."/>
            <person name="Vernes S.C."/>
            <person name="Myers E.W."/>
            <person name="Teeling E.C."/>
        </authorList>
    </citation>
    <scope>NUCLEOTIDE SEQUENCE [LARGE SCALE GENOMIC DNA]</scope>
    <source>
        <strain evidence="2">Bat1K_MPI-CBG_1</strain>
    </source>
</reference>
<feature type="compositionally biased region" description="Gly residues" evidence="1">
    <location>
        <begin position="1"/>
        <end position="11"/>
    </location>
</feature>
<feature type="region of interest" description="Disordered" evidence="1">
    <location>
        <begin position="1"/>
        <end position="37"/>
    </location>
</feature>
<feature type="region of interest" description="Disordered" evidence="1">
    <location>
        <begin position="168"/>
        <end position="204"/>
    </location>
</feature>
<dbReference type="Proteomes" id="UP000664940">
    <property type="component" value="Unassembled WGS sequence"/>
</dbReference>
<accession>A0A833ZIM5</accession>
<evidence type="ECO:0000313" key="2">
    <source>
        <dbReference type="EMBL" id="KAF6094695.1"/>
    </source>
</evidence>
<sequence>MPGGSIPGGEPGSIHKHHHHHHHHHHKTHQTASVKVTPGPWQHRTISVAKSRLASNHHSSNCVCLGQEVASGLEGTSQGLVAGGTWASAPRRPCWAAPGPPGCWLPARRRAHQGWYRHGLLKVSNATRRSEVPFKLPVTRGSGKTVSQGARDCKVGNSCWRVGRTSTREQAKRMEGGTQRTLRPQGATAPGFRARDTPRACGRA</sequence>
<dbReference type="AlphaFoldDB" id="A0A833ZIM5"/>
<dbReference type="EMBL" id="JABVXQ010000008">
    <property type="protein sequence ID" value="KAF6094695.1"/>
    <property type="molecule type" value="Genomic_DNA"/>
</dbReference>
<evidence type="ECO:0000313" key="3">
    <source>
        <dbReference type="Proteomes" id="UP000664940"/>
    </source>
</evidence>